<keyword evidence="5 7" id="KW-1133">Transmembrane helix</keyword>
<keyword evidence="3" id="KW-1003">Cell membrane</keyword>
<keyword evidence="2 7" id="KW-0813">Transport</keyword>
<dbReference type="InterPro" id="IPR035906">
    <property type="entry name" value="MetI-like_sf"/>
</dbReference>
<sequence length="386" mass="41772">MSLATRIRRIGLPRLIVHVSVLFVVILWLLPTLGILVSSLRDKDQITVSGWWTAFSSSSQTEALRLGDPSTQTQQGDRFVIAGNVFGEGKSGNVSAFGVRVQEPTAFNAGEAADIGDGETLLVNKDGSYQYSKNASFEGSRAKRVYVAVATPPIFTLDNYRTVLTSEGIGQSFVNSLTVAIPATIIPILIAAFAAYALSWMKFSGRSLMIALIVGLIVVPLQMSLIPLLQLYNWIGNVFGVPSKTYAGIWLAHTAFGLPLAIYLLRNYISGLPKEIIESARVDGASDFEIFVKIILPLSFPALASFAIFQFLWTWNDLLVAMVFLGTQKDELVLTGALNALLGSRGGNWEILTASAFVTIVVPLCVFFALQRYLVRGLLAGSVKGG</sequence>
<evidence type="ECO:0000256" key="1">
    <source>
        <dbReference type="ARBA" id="ARBA00004651"/>
    </source>
</evidence>
<evidence type="ECO:0000256" key="6">
    <source>
        <dbReference type="ARBA" id="ARBA00023136"/>
    </source>
</evidence>
<dbReference type="Proteomes" id="UP000298664">
    <property type="component" value="Chromosome Circular"/>
</dbReference>
<feature type="transmembrane region" description="Helical" evidence="7">
    <location>
        <begin position="210"/>
        <end position="235"/>
    </location>
</feature>
<dbReference type="GO" id="GO:0055085">
    <property type="term" value="P:transmembrane transport"/>
    <property type="evidence" value="ECO:0007669"/>
    <property type="project" value="InterPro"/>
</dbReference>
<evidence type="ECO:0000256" key="7">
    <source>
        <dbReference type="RuleBase" id="RU363032"/>
    </source>
</evidence>
<dbReference type="EMBL" id="CP124733">
    <property type="protein sequence ID" value="WHA40784.1"/>
    <property type="molecule type" value="Genomic_DNA"/>
</dbReference>
<keyword evidence="6 7" id="KW-0472">Membrane</keyword>
<comment type="similarity">
    <text evidence="7">Belongs to the binding-protein-dependent transport system permease family.</text>
</comment>
<evidence type="ECO:0000259" key="8">
    <source>
        <dbReference type="PROSITE" id="PS50928"/>
    </source>
</evidence>
<feature type="domain" description="ABC transmembrane type-1" evidence="8">
    <location>
        <begin position="173"/>
        <end position="370"/>
    </location>
</feature>
<name>A0AAF0KIH5_9HYPH</name>
<dbReference type="RefSeq" id="WP_137392864.1">
    <property type="nucleotide sequence ID" value="NZ_CP124733.1"/>
</dbReference>
<dbReference type="CDD" id="cd06261">
    <property type="entry name" value="TM_PBP2"/>
    <property type="match status" value="1"/>
</dbReference>
<gene>
    <name evidence="9" type="ORF">CFBP5477_013345</name>
</gene>
<accession>A0AAF0KIH5</accession>
<comment type="subcellular location">
    <subcellularLocation>
        <location evidence="1 7">Cell membrane</location>
        <topology evidence="1 7">Multi-pass membrane protein</topology>
    </subcellularLocation>
</comment>
<evidence type="ECO:0000256" key="5">
    <source>
        <dbReference type="ARBA" id="ARBA00022989"/>
    </source>
</evidence>
<reference evidence="9" key="1">
    <citation type="submission" date="2023-05" db="EMBL/GenBank/DDBJ databases">
        <title>Complete genome sequence of Agrobacterium larrymoorei CFBP5477.</title>
        <authorList>
            <person name="Yen H.-C."/>
            <person name="Chou L."/>
            <person name="Lin Y.-C."/>
            <person name="Lai E.-M."/>
            <person name="Kuo C.-H."/>
        </authorList>
    </citation>
    <scope>NUCLEOTIDE SEQUENCE</scope>
    <source>
        <strain evidence="9">CFBP5477</strain>
    </source>
</reference>
<dbReference type="InterPro" id="IPR000515">
    <property type="entry name" value="MetI-like"/>
</dbReference>
<dbReference type="PANTHER" id="PTHR43744:SF4">
    <property type="entry name" value="OSMOPROTECTIVE COMPOUNDS UPTAKE PERMEASE PROTEIN GGTD"/>
    <property type="match status" value="1"/>
</dbReference>
<organism evidence="9 10">
    <name type="scientific">Agrobacterium larrymoorei</name>
    <dbReference type="NCBI Taxonomy" id="160699"/>
    <lineage>
        <taxon>Bacteria</taxon>
        <taxon>Pseudomonadati</taxon>
        <taxon>Pseudomonadota</taxon>
        <taxon>Alphaproteobacteria</taxon>
        <taxon>Hyphomicrobiales</taxon>
        <taxon>Rhizobiaceae</taxon>
        <taxon>Rhizobium/Agrobacterium group</taxon>
        <taxon>Agrobacterium</taxon>
    </lineage>
</organism>
<feature type="transmembrane region" description="Helical" evidence="7">
    <location>
        <begin position="179"/>
        <end position="198"/>
    </location>
</feature>
<feature type="transmembrane region" description="Helical" evidence="7">
    <location>
        <begin position="12"/>
        <end position="30"/>
    </location>
</feature>
<protein>
    <submittedName>
        <fullName evidence="9">Carbohydrate ABC transporter permease</fullName>
    </submittedName>
</protein>
<evidence type="ECO:0000256" key="3">
    <source>
        <dbReference type="ARBA" id="ARBA00022475"/>
    </source>
</evidence>
<feature type="transmembrane region" description="Helical" evidence="7">
    <location>
        <begin position="247"/>
        <end position="269"/>
    </location>
</feature>
<dbReference type="SUPFAM" id="SSF161098">
    <property type="entry name" value="MetI-like"/>
    <property type="match status" value="1"/>
</dbReference>
<dbReference type="Pfam" id="PF00528">
    <property type="entry name" value="BPD_transp_1"/>
    <property type="match status" value="1"/>
</dbReference>
<proteinExistence type="inferred from homology"/>
<dbReference type="AlphaFoldDB" id="A0AAF0KIH5"/>
<evidence type="ECO:0000256" key="2">
    <source>
        <dbReference type="ARBA" id="ARBA00022448"/>
    </source>
</evidence>
<dbReference type="PANTHER" id="PTHR43744">
    <property type="entry name" value="ABC TRANSPORTER PERMEASE PROTEIN MG189-RELATED-RELATED"/>
    <property type="match status" value="1"/>
</dbReference>
<dbReference type="GO" id="GO:0005886">
    <property type="term" value="C:plasma membrane"/>
    <property type="evidence" value="ECO:0007669"/>
    <property type="project" value="UniProtKB-SubCell"/>
</dbReference>
<evidence type="ECO:0000256" key="4">
    <source>
        <dbReference type="ARBA" id="ARBA00022692"/>
    </source>
</evidence>
<feature type="transmembrane region" description="Helical" evidence="7">
    <location>
        <begin position="351"/>
        <end position="370"/>
    </location>
</feature>
<dbReference type="Gene3D" id="1.10.3720.10">
    <property type="entry name" value="MetI-like"/>
    <property type="match status" value="1"/>
</dbReference>
<feature type="transmembrane region" description="Helical" evidence="7">
    <location>
        <begin position="290"/>
        <end position="313"/>
    </location>
</feature>
<evidence type="ECO:0000313" key="10">
    <source>
        <dbReference type="Proteomes" id="UP000298664"/>
    </source>
</evidence>
<dbReference type="PROSITE" id="PS50928">
    <property type="entry name" value="ABC_TM1"/>
    <property type="match status" value="1"/>
</dbReference>
<evidence type="ECO:0000313" key="9">
    <source>
        <dbReference type="EMBL" id="WHA40784.1"/>
    </source>
</evidence>
<keyword evidence="4 7" id="KW-0812">Transmembrane</keyword>